<dbReference type="GO" id="GO:0030317">
    <property type="term" value="P:flagellated sperm motility"/>
    <property type="evidence" value="ECO:0007669"/>
    <property type="project" value="TreeGrafter"/>
</dbReference>
<sequence>DLKFDIGNSCDWEYIFPGQDLHVQISPEEVTEKKLQLNLTGDLCTEELNLDLPMSWSLPLFVSREDYARLYPNGKRTRRYKYTIVDDYCRYLNPDGLVRKIRRHNDLRCDELAYTREIYKDRADMLEMRFLHISTGKVIENFAVGRPDFIREHQYLAYAPGPEKWRIILYEPNKRVDGQIKREEDCNSIKRHYQGREDRKYYTEIQFGQRGKVLENPQLVTPSSRPIETIIECFHRNRQVPANSDIAKITYTVWLDEIDIEYHVEDHRIVCSTRHFTKPALWWDETQILTWSPELHWCFEADLFVRAKGELELYQMLIGLMAKENEVREEVRRSETEMKETLEARCIEEEESQLLVTYVQADIDEDLRTDRLKLKAQKKAEIILRKSDVLKDYLEPFMIKVGLSKIANKKQACRVRDDCMQSLKDRLICQANIIKESFAK</sequence>
<dbReference type="Proteomes" id="UP000678393">
    <property type="component" value="Unassembled WGS sequence"/>
</dbReference>
<gene>
    <name evidence="2" type="ORF">CUNI_LOCUS6486</name>
</gene>
<dbReference type="Pfam" id="PF24667">
    <property type="entry name" value="MORN_DRC7"/>
    <property type="match status" value="1"/>
</dbReference>
<name>A0A8S3YXH1_9EUPU</name>
<feature type="domain" description="Dynein regulatory complex subunit 7 MORN" evidence="1">
    <location>
        <begin position="72"/>
        <end position="356"/>
    </location>
</feature>
<dbReference type="InterPro" id="IPR033551">
    <property type="entry name" value="DRC7/lobo"/>
</dbReference>
<accession>A0A8S3YXH1</accession>
<evidence type="ECO:0000313" key="2">
    <source>
        <dbReference type="EMBL" id="CAG5120928.1"/>
    </source>
</evidence>
<feature type="non-terminal residue" evidence="2">
    <location>
        <position position="440"/>
    </location>
</feature>
<dbReference type="GO" id="GO:0031514">
    <property type="term" value="C:motile cilium"/>
    <property type="evidence" value="ECO:0007669"/>
    <property type="project" value="TreeGrafter"/>
</dbReference>
<dbReference type="EMBL" id="CAJHNH020000994">
    <property type="protein sequence ID" value="CAG5120928.1"/>
    <property type="molecule type" value="Genomic_DNA"/>
</dbReference>
<dbReference type="InterPro" id="IPR056291">
    <property type="entry name" value="MORN_DRC7"/>
</dbReference>
<dbReference type="PANTHER" id="PTHR35249">
    <property type="entry name" value="DYNEIN REGULATORY COMPLEX SUBUNIT 7"/>
    <property type="match status" value="1"/>
</dbReference>
<dbReference type="PANTHER" id="PTHR35249:SF2">
    <property type="entry name" value="DYNEIN REGULATORY COMPLEX SUBUNIT 7"/>
    <property type="match status" value="1"/>
</dbReference>
<reference evidence="2" key="1">
    <citation type="submission" date="2021-04" db="EMBL/GenBank/DDBJ databases">
        <authorList>
            <consortium name="Molecular Ecology Group"/>
        </authorList>
    </citation>
    <scope>NUCLEOTIDE SEQUENCE</scope>
</reference>
<evidence type="ECO:0000313" key="3">
    <source>
        <dbReference type="Proteomes" id="UP000678393"/>
    </source>
</evidence>
<dbReference type="AlphaFoldDB" id="A0A8S3YXH1"/>
<keyword evidence="3" id="KW-1185">Reference proteome</keyword>
<comment type="caution">
    <text evidence="2">The sequence shown here is derived from an EMBL/GenBank/DDBJ whole genome shotgun (WGS) entry which is preliminary data.</text>
</comment>
<feature type="non-terminal residue" evidence="2">
    <location>
        <position position="1"/>
    </location>
</feature>
<evidence type="ECO:0000259" key="1">
    <source>
        <dbReference type="Pfam" id="PF24667"/>
    </source>
</evidence>
<proteinExistence type="predicted"/>
<dbReference type="OrthoDB" id="10262874at2759"/>
<organism evidence="2 3">
    <name type="scientific">Candidula unifasciata</name>
    <dbReference type="NCBI Taxonomy" id="100452"/>
    <lineage>
        <taxon>Eukaryota</taxon>
        <taxon>Metazoa</taxon>
        <taxon>Spiralia</taxon>
        <taxon>Lophotrochozoa</taxon>
        <taxon>Mollusca</taxon>
        <taxon>Gastropoda</taxon>
        <taxon>Heterobranchia</taxon>
        <taxon>Euthyneura</taxon>
        <taxon>Panpulmonata</taxon>
        <taxon>Eupulmonata</taxon>
        <taxon>Stylommatophora</taxon>
        <taxon>Helicina</taxon>
        <taxon>Helicoidea</taxon>
        <taxon>Geomitridae</taxon>
        <taxon>Candidula</taxon>
    </lineage>
</organism>
<protein>
    <recommendedName>
        <fullName evidence="1">Dynein regulatory complex subunit 7 MORN domain-containing protein</fullName>
    </recommendedName>
</protein>